<proteinExistence type="predicted"/>
<dbReference type="SUPFAM" id="SSF52047">
    <property type="entry name" value="RNI-like"/>
    <property type="match status" value="1"/>
</dbReference>
<sequence length="524" mass="59153">MEETPHLEDAQPEVEGGLPDVSTGSLLNTSAPIFKLPDEILLKIFMLVRDAGVDFPFEDLPIDEPPFEKFHRIAWICQHWRNVAVGAPLLWTRLYSSLHDYSLLMLGRTRSAPIDVHIPWEASDAAVSVFLEHVERIKRLKCHLTPSRLRDMEASLARFGRNAPTLEELHLNSSNSNSSYAFSSTLLAAIRPTNLLRTLKLSGIAIDWQVFPLPHLSCLSLFNVRITTAISGKEFASALQGMPRLEELSIRFDSLRLHQYPSSPHANTVHLPRLTKLVIWDHESPSLVHPHYFLTHTALPALQQLYIHVQWMPRGPDYYNPYTPILHATRIAIARGNFGTFQNLQLFWDHVLVSSSANGAYVELRYPVGVLSGKLSRSELTSIILSYFTPVDCPYLVELALMPGDLTKDELLRHFGHLPHLKNIEVCSSGLDTFLDSLQVLDDSPPETPLPFPNLECIHLFGHDFREPVGPAPESLLVDDLVRCLKERREHGAAIKKLILRGCICVKNVVERLEDIVPDVQLRP</sequence>
<dbReference type="InterPro" id="IPR032675">
    <property type="entry name" value="LRR_dom_sf"/>
</dbReference>
<dbReference type="EMBL" id="JAACJJ010000014">
    <property type="protein sequence ID" value="KAF5327810.1"/>
    <property type="molecule type" value="Genomic_DNA"/>
</dbReference>
<protein>
    <recommendedName>
        <fullName evidence="4">F-box domain-containing protein</fullName>
    </recommendedName>
</protein>
<dbReference type="Gene3D" id="3.80.10.10">
    <property type="entry name" value="Ribonuclease Inhibitor"/>
    <property type="match status" value="1"/>
</dbReference>
<dbReference type="Gene3D" id="1.20.1280.50">
    <property type="match status" value="1"/>
</dbReference>
<name>A0A8H5BR37_9AGAR</name>
<evidence type="ECO:0000256" key="1">
    <source>
        <dbReference type="SAM" id="MobiDB-lite"/>
    </source>
</evidence>
<reference evidence="2 3" key="1">
    <citation type="journal article" date="2020" name="ISME J.">
        <title>Uncovering the hidden diversity of litter-decomposition mechanisms in mushroom-forming fungi.</title>
        <authorList>
            <person name="Floudas D."/>
            <person name="Bentzer J."/>
            <person name="Ahren D."/>
            <person name="Johansson T."/>
            <person name="Persson P."/>
            <person name="Tunlid A."/>
        </authorList>
    </citation>
    <scope>NUCLEOTIDE SEQUENCE [LARGE SCALE GENOMIC DNA]</scope>
    <source>
        <strain evidence="2 3">CBS 101986</strain>
    </source>
</reference>
<dbReference type="Proteomes" id="UP000567179">
    <property type="component" value="Unassembled WGS sequence"/>
</dbReference>
<dbReference type="AlphaFoldDB" id="A0A8H5BR37"/>
<dbReference type="OrthoDB" id="2884925at2759"/>
<keyword evidence="3" id="KW-1185">Reference proteome</keyword>
<comment type="caution">
    <text evidence="2">The sequence shown here is derived from an EMBL/GenBank/DDBJ whole genome shotgun (WGS) entry which is preliminary data.</text>
</comment>
<evidence type="ECO:0000313" key="3">
    <source>
        <dbReference type="Proteomes" id="UP000567179"/>
    </source>
</evidence>
<gene>
    <name evidence="2" type="ORF">D9619_004930</name>
</gene>
<feature type="region of interest" description="Disordered" evidence="1">
    <location>
        <begin position="1"/>
        <end position="21"/>
    </location>
</feature>
<organism evidence="2 3">
    <name type="scientific">Psilocybe cf. subviscida</name>
    <dbReference type="NCBI Taxonomy" id="2480587"/>
    <lineage>
        <taxon>Eukaryota</taxon>
        <taxon>Fungi</taxon>
        <taxon>Dikarya</taxon>
        <taxon>Basidiomycota</taxon>
        <taxon>Agaricomycotina</taxon>
        <taxon>Agaricomycetes</taxon>
        <taxon>Agaricomycetidae</taxon>
        <taxon>Agaricales</taxon>
        <taxon>Agaricineae</taxon>
        <taxon>Strophariaceae</taxon>
        <taxon>Psilocybe</taxon>
    </lineage>
</organism>
<dbReference type="PANTHER" id="PTHR38926">
    <property type="entry name" value="F-BOX DOMAIN CONTAINING PROTEIN, EXPRESSED"/>
    <property type="match status" value="1"/>
</dbReference>
<dbReference type="PANTHER" id="PTHR38926:SF5">
    <property type="entry name" value="F-BOX AND LEUCINE-RICH REPEAT PROTEIN 6"/>
    <property type="match status" value="1"/>
</dbReference>
<evidence type="ECO:0008006" key="4">
    <source>
        <dbReference type="Google" id="ProtNLM"/>
    </source>
</evidence>
<accession>A0A8H5BR37</accession>
<evidence type="ECO:0000313" key="2">
    <source>
        <dbReference type="EMBL" id="KAF5327810.1"/>
    </source>
</evidence>